<evidence type="ECO:0000313" key="3">
    <source>
        <dbReference type="Proteomes" id="UP001319200"/>
    </source>
</evidence>
<name>A0AAP2DQK0_9BACT</name>
<proteinExistence type="predicted"/>
<feature type="signal peptide" evidence="1">
    <location>
        <begin position="1"/>
        <end position="20"/>
    </location>
</feature>
<dbReference type="EMBL" id="JAHESF010000046">
    <property type="protein sequence ID" value="MBT1700725.1"/>
    <property type="molecule type" value="Genomic_DNA"/>
</dbReference>
<evidence type="ECO:0000256" key="1">
    <source>
        <dbReference type="SAM" id="SignalP"/>
    </source>
</evidence>
<feature type="chain" id="PRO_5043046748" description="DUF4468 domain-containing protein" evidence="1">
    <location>
        <begin position="21"/>
        <end position="190"/>
    </location>
</feature>
<dbReference type="Proteomes" id="UP001319200">
    <property type="component" value="Unassembled WGS sequence"/>
</dbReference>
<dbReference type="AlphaFoldDB" id="A0AAP2DQK0"/>
<protein>
    <recommendedName>
        <fullName evidence="4">DUF4468 domain-containing protein</fullName>
    </recommendedName>
</protein>
<keyword evidence="1" id="KW-0732">Signal</keyword>
<sequence>MRKVYGVLLVVMLMSHLAEAQPRSDKKLKKTVYEEVDFEDMMRRYFGKEKSDPLEGIYSVSCVIVKRNKRFLSKREKITIVERKDNYARIAILRDWPSSTRDYLEVSLSYRDAKKYPVVGELSVLAEGKTFIYKHIEPNGTSISFSMVNESAEMLEAEYSEMERRKTITYKLSYLKTYPKTSDLTVYNDK</sequence>
<reference evidence="2 3" key="1">
    <citation type="submission" date="2021-05" db="EMBL/GenBank/DDBJ databases">
        <title>A Polyphasic approach of four new species of the genus Ohtaekwangia: Ohtaekwangia histidinii sp. nov., Ohtaekwangia cretensis sp. nov., Ohtaekwangia indiensis sp. nov., Ohtaekwangia reichenbachii sp. nov. from diverse environment.</title>
        <authorList>
            <person name="Octaviana S."/>
        </authorList>
    </citation>
    <scope>NUCLEOTIDE SEQUENCE [LARGE SCALE GENOMIC DNA]</scope>
    <source>
        <strain evidence="2 3">PWU4</strain>
    </source>
</reference>
<organism evidence="2 3">
    <name type="scientific">Chryseosolibacter histidini</name>
    <dbReference type="NCBI Taxonomy" id="2782349"/>
    <lineage>
        <taxon>Bacteria</taxon>
        <taxon>Pseudomonadati</taxon>
        <taxon>Bacteroidota</taxon>
        <taxon>Cytophagia</taxon>
        <taxon>Cytophagales</taxon>
        <taxon>Chryseotaleaceae</taxon>
        <taxon>Chryseosolibacter</taxon>
    </lineage>
</organism>
<comment type="caution">
    <text evidence="2">The sequence shown here is derived from an EMBL/GenBank/DDBJ whole genome shotgun (WGS) entry which is preliminary data.</text>
</comment>
<keyword evidence="3" id="KW-1185">Reference proteome</keyword>
<dbReference type="RefSeq" id="WP_254169412.1">
    <property type="nucleotide sequence ID" value="NZ_JAHESF010000046.1"/>
</dbReference>
<gene>
    <name evidence="2" type="ORF">KK083_27795</name>
</gene>
<evidence type="ECO:0000313" key="2">
    <source>
        <dbReference type="EMBL" id="MBT1700725.1"/>
    </source>
</evidence>
<accession>A0AAP2DQK0</accession>
<evidence type="ECO:0008006" key="4">
    <source>
        <dbReference type="Google" id="ProtNLM"/>
    </source>
</evidence>